<dbReference type="Pfam" id="PF06940">
    <property type="entry name" value="DUF1287"/>
    <property type="match status" value="1"/>
</dbReference>
<evidence type="ECO:0008006" key="3">
    <source>
        <dbReference type="Google" id="ProtNLM"/>
    </source>
</evidence>
<dbReference type="EMBL" id="CP002961">
    <property type="protein sequence ID" value="AFK04224.1"/>
    <property type="molecule type" value="Genomic_DNA"/>
</dbReference>
<gene>
    <name evidence="1" type="ordered locus">Emtol_3091</name>
</gene>
<evidence type="ECO:0000313" key="1">
    <source>
        <dbReference type="EMBL" id="AFK04224.1"/>
    </source>
</evidence>
<protein>
    <recommendedName>
        <fullName evidence="3">DUF1287 domain-containing protein</fullName>
    </recommendedName>
</protein>
<organism evidence="1 2">
    <name type="scientific">Emticicia oligotrophica (strain DSM 17448 / CIP 109782 / MTCC 6937 / GPTSA100-15)</name>
    <dbReference type="NCBI Taxonomy" id="929562"/>
    <lineage>
        <taxon>Bacteria</taxon>
        <taxon>Pseudomonadati</taxon>
        <taxon>Bacteroidota</taxon>
        <taxon>Cytophagia</taxon>
        <taxon>Cytophagales</taxon>
        <taxon>Leadbetterellaceae</taxon>
        <taxon>Emticicia</taxon>
    </lineage>
</organism>
<sequence length="199" mass="23022">MKAKLLLFLGFTQLVFGQSNFASKLSDAAIELTKHKVEYDPTYFIIKYPNGDVPSNKGVCTDVVVRAYRKLGIDLQKEVHEDMKKHFEKYPKRWKLKHTDKNIDHRRVPNLMIFFSRHGTAKPITKNPKDYQVGDIICWLLEDNLTHIGIVVNRKSSDGQRPLIVHNIGAGQVMEDCLFNYKIIGHYKYEKFSPTVISK</sequence>
<dbReference type="InterPro" id="IPR009706">
    <property type="entry name" value="DUF1287"/>
</dbReference>
<keyword evidence="2" id="KW-1185">Reference proteome</keyword>
<accession>A0ABM5N492</accession>
<evidence type="ECO:0000313" key="2">
    <source>
        <dbReference type="Proteomes" id="UP000002875"/>
    </source>
</evidence>
<dbReference type="RefSeq" id="WP_015029918.1">
    <property type="nucleotide sequence ID" value="NC_018748.1"/>
</dbReference>
<proteinExistence type="predicted"/>
<dbReference type="PIRSF" id="PIRSF011444">
    <property type="entry name" value="DUF1287"/>
    <property type="match status" value="1"/>
</dbReference>
<name>A0ABM5N492_EMTOG</name>
<dbReference type="Proteomes" id="UP000002875">
    <property type="component" value="Chromosome"/>
</dbReference>
<reference evidence="1 2" key="1">
    <citation type="submission" date="2011-07" db="EMBL/GenBank/DDBJ databases">
        <title>The complete genome of chromosome of Emticicia oligotrophica DSM 17448.</title>
        <authorList>
            <consortium name="US DOE Joint Genome Institute (JGI-PGF)"/>
            <person name="Lucas S."/>
            <person name="Han J."/>
            <person name="Lapidus A."/>
            <person name="Bruce D."/>
            <person name="Goodwin L."/>
            <person name="Pitluck S."/>
            <person name="Peters L."/>
            <person name="Kyrpides N."/>
            <person name="Mavromatis K."/>
            <person name="Ivanova N."/>
            <person name="Ovchinnikova G."/>
            <person name="Teshima H."/>
            <person name="Detter J.C."/>
            <person name="Tapia R."/>
            <person name="Han C."/>
            <person name="Land M."/>
            <person name="Hauser L."/>
            <person name="Markowitz V."/>
            <person name="Cheng J.-F."/>
            <person name="Hugenholtz P."/>
            <person name="Woyke T."/>
            <person name="Wu D."/>
            <person name="Tindall B."/>
            <person name="Pomrenke H."/>
            <person name="Brambilla E."/>
            <person name="Klenk H.-P."/>
            <person name="Eisen J.A."/>
        </authorList>
    </citation>
    <scope>NUCLEOTIDE SEQUENCE [LARGE SCALE GENOMIC DNA]</scope>
    <source>
        <strain evidence="1 2">DSM 17448</strain>
    </source>
</reference>